<dbReference type="PROSITE" id="PS50016">
    <property type="entry name" value="ZF_PHD_2"/>
    <property type="match status" value="1"/>
</dbReference>
<keyword evidence="4 7" id="KW-0863">Zinc-finger</keyword>
<dbReference type="InterPro" id="IPR050701">
    <property type="entry name" value="Histone_Mod_Regulator"/>
</dbReference>
<dbReference type="InterPro" id="IPR034732">
    <property type="entry name" value="EPHD"/>
</dbReference>
<dbReference type="PANTHER" id="PTHR13793:SF107">
    <property type="entry name" value="BROMODOMAIN-CONTAINING PROTEIN HOMOLOG"/>
    <property type="match status" value="1"/>
</dbReference>
<dbReference type="Gene3D" id="3.30.40.10">
    <property type="entry name" value="Zinc/RING finger domain, C3HC4 (zinc finger)"/>
    <property type="match status" value="2"/>
</dbReference>
<name>A0A7H9AZ94_ZYGMR</name>
<evidence type="ECO:0000256" key="7">
    <source>
        <dbReference type="PROSITE-ProRule" id="PRU00146"/>
    </source>
</evidence>
<evidence type="ECO:0000259" key="9">
    <source>
        <dbReference type="PROSITE" id="PS50016"/>
    </source>
</evidence>
<dbReference type="PROSITE" id="PS01359">
    <property type="entry name" value="ZF_PHD_1"/>
    <property type="match status" value="1"/>
</dbReference>
<accession>A0A7H9AZ94</accession>
<reference evidence="11 12" key="1">
    <citation type="submission" date="2020-07" db="EMBL/GenBank/DDBJ databases">
        <title>The yeast mating-type switching endonuclease HO is a domesticated member of an unorthodox homing genetic element family.</title>
        <authorList>
            <person name="Coughlan A.Y."/>
            <person name="Lombardi L."/>
            <person name="Braun-Galleani S."/>
            <person name="Martos A.R."/>
            <person name="Galeote V."/>
            <person name="Bigey F."/>
            <person name="Dequin S."/>
            <person name="Byrne K.P."/>
            <person name="Wolfe K.H."/>
        </authorList>
    </citation>
    <scope>NUCLEOTIDE SEQUENCE [LARGE SCALE GENOMIC DNA]</scope>
    <source>
        <strain evidence="11 12">NRRL Y-6702</strain>
    </source>
</reference>
<dbReference type="Pfam" id="PF10513">
    <property type="entry name" value="EPL1"/>
    <property type="match status" value="1"/>
</dbReference>
<dbReference type="InterPro" id="IPR019787">
    <property type="entry name" value="Znf_PHD-finger"/>
</dbReference>
<evidence type="ECO:0000256" key="6">
    <source>
        <dbReference type="ARBA" id="ARBA00023242"/>
    </source>
</evidence>
<keyword evidence="6" id="KW-0539">Nucleus</keyword>
<dbReference type="Pfam" id="PF13832">
    <property type="entry name" value="zf-HC5HC2H_2"/>
    <property type="match status" value="1"/>
</dbReference>
<dbReference type="OrthoDB" id="20839at2759"/>
<comment type="subcellular location">
    <subcellularLocation>
        <location evidence="1">Nucleus</location>
    </subcellularLocation>
</comment>
<dbReference type="InterPro" id="IPR013083">
    <property type="entry name" value="Znf_RING/FYVE/PHD"/>
</dbReference>
<dbReference type="CDD" id="cd15492">
    <property type="entry name" value="PHD_BRPF_JADE_like"/>
    <property type="match status" value="1"/>
</dbReference>
<evidence type="ECO:0000256" key="1">
    <source>
        <dbReference type="ARBA" id="ARBA00004123"/>
    </source>
</evidence>
<evidence type="ECO:0000313" key="11">
    <source>
        <dbReference type="EMBL" id="QLG71497.1"/>
    </source>
</evidence>
<dbReference type="InterPro" id="IPR019786">
    <property type="entry name" value="Zinc_finger_PHD-type_CS"/>
</dbReference>
<evidence type="ECO:0000256" key="8">
    <source>
        <dbReference type="SAM" id="MobiDB-lite"/>
    </source>
</evidence>
<feature type="domain" description="PHD-type" evidence="9">
    <location>
        <begin position="253"/>
        <end position="303"/>
    </location>
</feature>
<feature type="compositionally biased region" description="Basic and acidic residues" evidence="8">
    <location>
        <begin position="111"/>
        <end position="121"/>
    </location>
</feature>
<keyword evidence="12" id="KW-1185">Reference proteome</keyword>
<dbReference type="GO" id="GO:0005634">
    <property type="term" value="C:nucleus"/>
    <property type="evidence" value="ECO:0007669"/>
    <property type="project" value="UniProtKB-SubCell"/>
</dbReference>
<evidence type="ECO:0000256" key="4">
    <source>
        <dbReference type="ARBA" id="ARBA00022771"/>
    </source>
</evidence>
<dbReference type="EMBL" id="CP058605">
    <property type="protein sequence ID" value="QLG71497.1"/>
    <property type="molecule type" value="Genomic_DNA"/>
</dbReference>
<gene>
    <name evidence="11" type="ORF">HG535_0B05390</name>
</gene>
<dbReference type="InterPro" id="IPR001965">
    <property type="entry name" value="Znf_PHD"/>
</dbReference>
<evidence type="ECO:0000259" key="10">
    <source>
        <dbReference type="PROSITE" id="PS51805"/>
    </source>
</evidence>
<proteinExistence type="predicted"/>
<dbReference type="Proteomes" id="UP000509704">
    <property type="component" value="Chromosome 2"/>
</dbReference>
<protein>
    <recommendedName>
        <fullName evidence="13">PHD-type domain-containing protein</fullName>
    </recommendedName>
</protein>
<dbReference type="SUPFAM" id="SSF57903">
    <property type="entry name" value="FYVE/PHD zinc finger"/>
    <property type="match status" value="1"/>
</dbReference>
<evidence type="ECO:0008006" key="13">
    <source>
        <dbReference type="Google" id="ProtNLM"/>
    </source>
</evidence>
<evidence type="ECO:0000313" key="12">
    <source>
        <dbReference type="Proteomes" id="UP000509704"/>
    </source>
</evidence>
<dbReference type="InterPro" id="IPR011011">
    <property type="entry name" value="Znf_FYVE_PHD"/>
</dbReference>
<dbReference type="GO" id="GO:0006357">
    <property type="term" value="P:regulation of transcription by RNA polymerase II"/>
    <property type="evidence" value="ECO:0007669"/>
    <property type="project" value="TreeGrafter"/>
</dbReference>
<dbReference type="AlphaFoldDB" id="A0A7H9AZ94"/>
<dbReference type="PANTHER" id="PTHR13793">
    <property type="entry name" value="PHD FINGER PROTEINS"/>
    <property type="match status" value="1"/>
</dbReference>
<dbReference type="RefSeq" id="XP_037143225.1">
    <property type="nucleotide sequence ID" value="XM_037287330.1"/>
</dbReference>
<dbReference type="FunFam" id="3.30.40.10:FF:000007">
    <property type="entry name" value="Bromodomain containing 1, isoform CRA_b"/>
    <property type="match status" value="1"/>
</dbReference>
<feature type="region of interest" description="Disordered" evidence="8">
    <location>
        <begin position="102"/>
        <end position="134"/>
    </location>
</feature>
<evidence type="ECO:0000256" key="5">
    <source>
        <dbReference type="ARBA" id="ARBA00022833"/>
    </source>
</evidence>
<dbReference type="Pfam" id="PF13831">
    <property type="entry name" value="PHD_2"/>
    <property type="match status" value="1"/>
</dbReference>
<dbReference type="SMART" id="SM00249">
    <property type="entry name" value="PHD"/>
    <property type="match status" value="2"/>
</dbReference>
<dbReference type="KEGG" id="zmk:HG535_0B05390"/>
<keyword evidence="5" id="KW-0862">Zinc</keyword>
<dbReference type="GeneID" id="59235158"/>
<dbReference type="InterPro" id="IPR019542">
    <property type="entry name" value="Enhancer_polycomb-like_N"/>
</dbReference>
<evidence type="ECO:0000256" key="3">
    <source>
        <dbReference type="ARBA" id="ARBA00022737"/>
    </source>
</evidence>
<keyword evidence="3" id="KW-0677">Repeat</keyword>
<evidence type="ECO:0000256" key="2">
    <source>
        <dbReference type="ARBA" id="ARBA00022723"/>
    </source>
</evidence>
<dbReference type="GO" id="GO:0008270">
    <property type="term" value="F:zinc ion binding"/>
    <property type="evidence" value="ECO:0007669"/>
    <property type="project" value="UniProtKB-KW"/>
</dbReference>
<organism evidence="11 12">
    <name type="scientific">Zygotorulaspora mrakii</name>
    <name type="common">Zygosaccharomyces mrakii</name>
    <dbReference type="NCBI Taxonomy" id="42260"/>
    <lineage>
        <taxon>Eukaryota</taxon>
        <taxon>Fungi</taxon>
        <taxon>Dikarya</taxon>
        <taxon>Ascomycota</taxon>
        <taxon>Saccharomycotina</taxon>
        <taxon>Saccharomycetes</taxon>
        <taxon>Saccharomycetales</taxon>
        <taxon>Saccharomycetaceae</taxon>
        <taxon>Zygotorulaspora</taxon>
    </lineage>
</organism>
<feature type="domain" description="PHD-type" evidence="10">
    <location>
        <begin position="307"/>
        <end position="429"/>
    </location>
</feature>
<dbReference type="PROSITE" id="PS51805">
    <property type="entry name" value="EPHD"/>
    <property type="match status" value="1"/>
</dbReference>
<keyword evidence="2" id="KW-0479">Metal-binding</keyword>
<sequence length="744" mass="85113">MLRGTSDDGPKLREEKQFQEFYSDLEKDTLFPVLVPKDGGFQENGIEISEADHIHHADSSNGSSEPKIHMKQIMFNGTVTLEPINLHVKKKSFKKTSIPISQLDSTQRVRSSRERASEKRKGPPGNSKRSKVDGQYITKFSKVGQHDERSILDPTLLVAVSKNLKNFQTEYDMDEQDDLYLQFLNDKYSKNKLSHEIFELLMSVLEREWCHLEKRIPPRKITTNTCSSDDHLHTGRLHYELYGSDDGTGKTSDQACAVCGGTDSDSSNAIVFCDGCDVAVHQECYGIVFIPEGQWLCRRCLVSKNRRVNCLFCPSHTGAFKQTDTGSWAHIVCGLWIPELYFANVHYMEPIEGVENISRSRWKLVCSICKQRMGACIQCAHKNCFTAFHVTCAKRAGLYLDYGGSSIAEVASNQIHSSHLPTAYCDKHAPANWARATEGILKTRRYFTEYNDINAESNLRERKGGSQYTQKKNIWKTNRGTPIAPHIFAEMLQRILVLLKIPNVQILSYNLCKYWSMKREMKRGASLVRKFDPSSYNILDEHQLLERLKVTDILLPDLFKLQKLTDLVRRRTLASNGISVADHNIQALIRYPDEYVTKHIVVDKFISSEPFQVLKNTLVNEEFRMKLLKWESCTLEDVTSFKEEIFKLLADLESSSTLSRAALGSVRKLNSVLIELLKHANFTNAKKFLIQDFAFSETQPELIEPRKWKGPYLKEEEGLSDVDELSAQDQRKLRQILIEKTDTK</sequence>